<dbReference type="Pfam" id="PF00098">
    <property type="entry name" value="zf-CCHC"/>
    <property type="match status" value="1"/>
</dbReference>
<dbReference type="EnsemblMetazoa" id="RPRC007592-RA">
    <property type="protein sequence ID" value="RPRC007592-PA"/>
    <property type="gene ID" value="RPRC007592"/>
</dbReference>
<dbReference type="VEuPathDB" id="VectorBase:RPRC007592"/>
<dbReference type="EMBL" id="ACPB03041770">
    <property type="status" value="NOT_ANNOTATED_CDS"/>
    <property type="molecule type" value="Genomic_DNA"/>
</dbReference>
<dbReference type="STRING" id="13249.T1HU72"/>
<evidence type="ECO:0000313" key="2">
    <source>
        <dbReference type="Proteomes" id="UP000015103"/>
    </source>
</evidence>
<dbReference type="SUPFAM" id="SSF57756">
    <property type="entry name" value="Retrovirus zinc finger-like domains"/>
    <property type="match status" value="1"/>
</dbReference>
<dbReference type="Proteomes" id="UP000015103">
    <property type="component" value="Unassembled WGS sequence"/>
</dbReference>
<protein>
    <submittedName>
        <fullName evidence="1">CCHC-type domain-containing protein</fullName>
    </submittedName>
</protein>
<dbReference type="Gene3D" id="4.10.60.10">
    <property type="entry name" value="Zinc finger, CCHC-type"/>
    <property type="match status" value="1"/>
</dbReference>
<dbReference type="SMART" id="SM00343">
    <property type="entry name" value="ZnF_C2HC"/>
    <property type="match status" value="2"/>
</dbReference>
<evidence type="ECO:0000313" key="1">
    <source>
        <dbReference type="EnsemblMetazoa" id="RPRC007592-PA"/>
    </source>
</evidence>
<sequence>AIVQISIKGADEHVREGFLKVGWVRCRVRRRVEVPRCFRCLAYGHTSGICKGPDRSKLCFKCGGLGHKAVTCTEESSCMLCLDRKYALEACRHLPGSGGCLVFREALEQARKKPR</sequence>
<dbReference type="HOGENOM" id="CLU_167798_0_0_1"/>
<organism evidence="1 2">
    <name type="scientific">Rhodnius prolixus</name>
    <name type="common">Triatomid bug</name>
    <dbReference type="NCBI Taxonomy" id="13249"/>
    <lineage>
        <taxon>Eukaryota</taxon>
        <taxon>Metazoa</taxon>
        <taxon>Ecdysozoa</taxon>
        <taxon>Arthropoda</taxon>
        <taxon>Hexapoda</taxon>
        <taxon>Insecta</taxon>
        <taxon>Pterygota</taxon>
        <taxon>Neoptera</taxon>
        <taxon>Paraneoptera</taxon>
        <taxon>Hemiptera</taxon>
        <taxon>Heteroptera</taxon>
        <taxon>Panheteroptera</taxon>
        <taxon>Cimicomorpha</taxon>
        <taxon>Reduviidae</taxon>
        <taxon>Triatominae</taxon>
        <taxon>Rhodnius</taxon>
    </lineage>
</organism>
<dbReference type="InterPro" id="IPR036875">
    <property type="entry name" value="Znf_CCHC_sf"/>
</dbReference>
<dbReference type="GO" id="GO:0008270">
    <property type="term" value="F:zinc ion binding"/>
    <property type="evidence" value="ECO:0007669"/>
    <property type="project" value="InterPro"/>
</dbReference>
<reference evidence="1" key="1">
    <citation type="submission" date="2015-05" db="UniProtKB">
        <authorList>
            <consortium name="EnsemblMetazoa"/>
        </authorList>
    </citation>
    <scope>IDENTIFICATION</scope>
</reference>
<name>T1HU72_RHOPR</name>
<dbReference type="InterPro" id="IPR001878">
    <property type="entry name" value="Znf_CCHC"/>
</dbReference>
<dbReference type="AlphaFoldDB" id="T1HU72"/>
<dbReference type="OMA" id="HEAKSCS"/>
<dbReference type="GO" id="GO:0003676">
    <property type="term" value="F:nucleic acid binding"/>
    <property type="evidence" value="ECO:0007669"/>
    <property type="project" value="InterPro"/>
</dbReference>
<dbReference type="InParanoid" id="T1HU72"/>
<keyword evidence="2" id="KW-1185">Reference proteome</keyword>
<dbReference type="eggNOG" id="ENOG502SVS4">
    <property type="taxonomic scope" value="Eukaryota"/>
</dbReference>
<dbReference type="PROSITE" id="PS50158">
    <property type="entry name" value="ZF_CCHC"/>
    <property type="match status" value="1"/>
</dbReference>
<proteinExistence type="predicted"/>
<accession>T1HU72</accession>